<evidence type="ECO:0000256" key="4">
    <source>
        <dbReference type="ARBA" id="ARBA00007739"/>
    </source>
</evidence>
<dbReference type="AlphaFoldDB" id="A0A2X1UKN0"/>
<comment type="subcellular location">
    <subcellularLocation>
        <location evidence="1">Cell inner membrane</location>
        <topology evidence="1">Single-pass type II membrane protein</topology>
    </subcellularLocation>
</comment>
<evidence type="ECO:0000313" key="32">
    <source>
        <dbReference type="EMBL" id="SPY07729.1"/>
    </source>
</evidence>
<proteinExistence type="inferred from homology"/>
<evidence type="ECO:0000256" key="21">
    <source>
        <dbReference type="ARBA" id="ARBA00023268"/>
    </source>
</evidence>
<dbReference type="InterPro" id="IPR001460">
    <property type="entry name" value="PCN-bd_Tpept"/>
</dbReference>
<evidence type="ECO:0000256" key="5">
    <source>
        <dbReference type="ARBA" id="ARBA00012448"/>
    </source>
</evidence>
<accession>A0A2X1UKN0</accession>
<sequence length="821" mass="90854">MSQKKQSPKVSGFGAFIGRFIIKVLFLGAGLAVCGLIFGTLVVSSVWPNLPNLTAMTDYRPRIPLRIYSADKILLAEYGEERRNVLRIDEFPEKMKLAILAAEDDNFYEHSGVDWRGVIRAVLANLSSGGRAQGASTITMQVARNFYLSTEKSYLRKFYELLLTYKIEENLTKDQILELYMNQIYLGHRSYGFSVAARTYFAKPLSEVTLAEAAVLAGIPKAPSNNNPLTNLQGALDRQHYVLNRMLRLGYITQAEFDEARAEAVTTRSMAEVESEESARITQAQRQGSYVAELARQLMYLTYKDNVYGRGLNVYTTIDSKDQAVAYRALRKNIMQFTNNRPYPGPEGQIELAEGVEHDDKAMEKIIYEVRKSHPNDDDLLVAVVLSSAADKVTLMRRVGEIIELSGKELNNARRALPPKPNNAKPILRGSIVYIQRFGENGWSIVNQPQVEGAFVALNAKTGAIQSMVGGFNFYRGDFNRVTQAWRQPGSTFKPFIYAAGLERGLTPETRISDQPFVLTARQTGSKPWQPKNYGGRYTESQTMRNGLYQSRNMVSIRILEAVGADFARDYITRFGFDIRRQPQKGAYLTMALGAGNVTPLQMAGAYAVFANGGYRVNPYIIDYVLDPDGNEIMRAQPQKAGDEANRVLDARTAYVMNDLLHGVATSGTAARTTGTLGRKDLHGKTGTTNQAFDAWYAGYTRDLVGVAWLGYDQPRSLGSNATGGQLAMPIWIEYMQTALKGTPVTSPGPLPKGLAKNGGNYYFEEFPQGKAIANLGTRGGATGGGSGGEAQRFRPIQPRRDPVQRTIESFNPTGGAPIRF</sequence>
<dbReference type="InterPro" id="IPR023346">
    <property type="entry name" value="Lysozyme-like_dom_sf"/>
</dbReference>
<keyword evidence="7" id="KW-1003">Cell membrane</keyword>
<comment type="similarity">
    <text evidence="3">In the C-terminal section; belongs to the transpeptidase family.</text>
</comment>
<dbReference type="EMBL" id="UATH01000001">
    <property type="protein sequence ID" value="SPY07729.1"/>
    <property type="molecule type" value="Genomic_DNA"/>
</dbReference>
<organism evidence="32 33">
    <name type="scientific">Oligella urethralis</name>
    <dbReference type="NCBI Taxonomy" id="90245"/>
    <lineage>
        <taxon>Bacteria</taxon>
        <taxon>Pseudomonadati</taxon>
        <taxon>Pseudomonadota</taxon>
        <taxon>Betaproteobacteria</taxon>
        <taxon>Burkholderiales</taxon>
        <taxon>Alcaligenaceae</taxon>
        <taxon>Oligella</taxon>
    </lineage>
</organism>
<evidence type="ECO:0000256" key="22">
    <source>
        <dbReference type="ARBA" id="ARBA00023316"/>
    </source>
</evidence>
<protein>
    <recommendedName>
        <fullName evidence="6">Penicillin-binding protein 1A</fullName>
        <ecNumber evidence="24">2.4.99.28</ecNumber>
        <ecNumber evidence="5">3.4.16.4</ecNumber>
    </recommendedName>
</protein>
<dbReference type="EC" id="3.4.16.4" evidence="5"/>
<keyword evidence="18 28" id="KW-1133">Transmembrane helix</keyword>
<evidence type="ECO:0000256" key="6">
    <source>
        <dbReference type="ARBA" id="ARBA00018638"/>
    </source>
</evidence>
<dbReference type="GO" id="GO:0009002">
    <property type="term" value="F:serine-type D-Ala-D-Ala carboxypeptidase activity"/>
    <property type="evidence" value="ECO:0007669"/>
    <property type="project" value="UniProtKB-EC"/>
</dbReference>
<dbReference type="GO" id="GO:0008658">
    <property type="term" value="F:penicillin binding"/>
    <property type="evidence" value="ECO:0007669"/>
    <property type="project" value="InterPro"/>
</dbReference>
<comment type="similarity">
    <text evidence="4">In the N-terminal section; belongs to the glycosyltransferase 51 family.</text>
</comment>
<keyword evidence="16" id="KW-0735">Signal-anchor</keyword>
<evidence type="ECO:0000256" key="17">
    <source>
        <dbReference type="ARBA" id="ARBA00022984"/>
    </source>
</evidence>
<dbReference type="RefSeq" id="WP_113062404.1">
    <property type="nucleotide sequence ID" value="NZ_UATH01000001.1"/>
</dbReference>
<feature type="domain" description="Penicillin-binding protein transpeptidase" evidence="29">
    <location>
        <begin position="453"/>
        <end position="702"/>
    </location>
</feature>
<evidence type="ECO:0000256" key="24">
    <source>
        <dbReference type="ARBA" id="ARBA00044770"/>
    </source>
</evidence>
<keyword evidence="19 28" id="KW-0472">Membrane</keyword>
<evidence type="ECO:0000256" key="3">
    <source>
        <dbReference type="ARBA" id="ARBA00007090"/>
    </source>
</evidence>
<evidence type="ECO:0000256" key="10">
    <source>
        <dbReference type="ARBA" id="ARBA00022670"/>
    </source>
</evidence>
<gene>
    <name evidence="32" type="primary">mrcA</name>
    <name evidence="32" type="ORF">NCTC11009_00942</name>
</gene>
<dbReference type="InterPro" id="IPR031376">
    <property type="entry name" value="PCB_OB"/>
</dbReference>
<comment type="catalytic activity">
    <reaction evidence="23">
        <text>Preferential cleavage: (Ac)2-L-Lys-D-Ala-|-D-Ala. Also transpeptidation of peptidyl-alanyl moieties that are N-acyl substituents of D-alanine.</text>
        <dbReference type="EC" id="3.4.16.4"/>
    </reaction>
</comment>
<evidence type="ECO:0000256" key="8">
    <source>
        <dbReference type="ARBA" id="ARBA00022519"/>
    </source>
</evidence>
<keyword evidence="12" id="KW-0808">Transferase</keyword>
<evidence type="ECO:0000259" key="30">
    <source>
        <dbReference type="Pfam" id="PF00912"/>
    </source>
</evidence>
<evidence type="ECO:0000256" key="7">
    <source>
        <dbReference type="ARBA" id="ARBA00022475"/>
    </source>
</evidence>
<feature type="domain" description="Penicillin-binding protein OB-like" evidence="31">
    <location>
        <begin position="343"/>
        <end position="451"/>
    </location>
</feature>
<dbReference type="SUPFAM" id="SSF56601">
    <property type="entry name" value="beta-lactamase/transpeptidase-like"/>
    <property type="match status" value="1"/>
</dbReference>
<keyword evidence="9" id="KW-0121">Carboxypeptidase</keyword>
<evidence type="ECO:0000256" key="19">
    <source>
        <dbReference type="ARBA" id="ARBA00023136"/>
    </source>
</evidence>
<keyword evidence="22" id="KW-0961">Cell wall biogenesis/degradation</keyword>
<dbReference type="Gene3D" id="2.40.50.140">
    <property type="entry name" value="Nucleic acid-binding proteins"/>
    <property type="match status" value="1"/>
</dbReference>
<dbReference type="SUPFAM" id="SSF53955">
    <property type="entry name" value="Lysozyme-like"/>
    <property type="match status" value="1"/>
</dbReference>
<dbReference type="UniPathway" id="UPA00219"/>
<dbReference type="PANTHER" id="PTHR32282:SF27">
    <property type="entry name" value="PENICILLIN-BINDING PROTEIN 1A"/>
    <property type="match status" value="1"/>
</dbReference>
<feature type="region of interest" description="Disordered" evidence="27">
    <location>
        <begin position="779"/>
        <end position="821"/>
    </location>
</feature>
<dbReference type="PANTHER" id="PTHR32282">
    <property type="entry name" value="BINDING PROTEIN TRANSPEPTIDASE, PUTATIVE-RELATED"/>
    <property type="match status" value="1"/>
</dbReference>
<comment type="pathway">
    <text evidence="2">Cell wall biogenesis; peptidoglycan biosynthesis.</text>
</comment>
<evidence type="ECO:0000256" key="15">
    <source>
        <dbReference type="ARBA" id="ARBA00022960"/>
    </source>
</evidence>
<keyword evidence="21" id="KW-0511">Multifunctional enzyme</keyword>
<feature type="domain" description="Glycosyl transferase family 51" evidence="30">
    <location>
        <begin position="75"/>
        <end position="246"/>
    </location>
</feature>
<dbReference type="GO" id="GO:0071555">
    <property type="term" value="P:cell wall organization"/>
    <property type="evidence" value="ECO:0007669"/>
    <property type="project" value="UniProtKB-KW"/>
</dbReference>
<evidence type="ECO:0000313" key="33">
    <source>
        <dbReference type="Proteomes" id="UP000250242"/>
    </source>
</evidence>
<name>A0A2X1UKN0_9BURK</name>
<evidence type="ECO:0000256" key="28">
    <source>
        <dbReference type="SAM" id="Phobius"/>
    </source>
</evidence>
<dbReference type="Proteomes" id="UP000250242">
    <property type="component" value="Unassembled WGS sequence"/>
</dbReference>
<evidence type="ECO:0000256" key="2">
    <source>
        <dbReference type="ARBA" id="ARBA00004752"/>
    </source>
</evidence>
<dbReference type="EC" id="2.4.99.28" evidence="24"/>
<keyword evidence="15" id="KW-0133">Cell shape</keyword>
<dbReference type="GO" id="GO:0005886">
    <property type="term" value="C:plasma membrane"/>
    <property type="evidence" value="ECO:0007669"/>
    <property type="project" value="UniProtKB-SubCell"/>
</dbReference>
<comment type="pathway">
    <text evidence="26">Glycan biosynthesis.</text>
</comment>
<dbReference type="Pfam" id="PF17092">
    <property type="entry name" value="PCB_OB"/>
    <property type="match status" value="1"/>
</dbReference>
<evidence type="ECO:0000256" key="25">
    <source>
        <dbReference type="ARBA" id="ARBA00049902"/>
    </source>
</evidence>
<evidence type="ECO:0000256" key="1">
    <source>
        <dbReference type="ARBA" id="ARBA00004249"/>
    </source>
</evidence>
<keyword evidence="10" id="KW-0645">Protease</keyword>
<keyword evidence="11" id="KW-0328">Glycosyltransferase</keyword>
<dbReference type="FunFam" id="1.10.3810.10:FF:000003">
    <property type="entry name" value="Penicillin-binding protein 1a"/>
    <property type="match status" value="1"/>
</dbReference>
<evidence type="ECO:0000256" key="13">
    <source>
        <dbReference type="ARBA" id="ARBA00022692"/>
    </source>
</evidence>
<dbReference type="Pfam" id="PF00905">
    <property type="entry name" value="Transpeptidase"/>
    <property type="match status" value="1"/>
</dbReference>
<dbReference type="GO" id="GO:0006508">
    <property type="term" value="P:proteolysis"/>
    <property type="evidence" value="ECO:0007669"/>
    <property type="project" value="UniProtKB-KW"/>
</dbReference>
<dbReference type="Gene3D" id="3.40.710.10">
    <property type="entry name" value="DD-peptidase/beta-lactamase superfamily"/>
    <property type="match status" value="2"/>
</dbReference>
<keyword evidence="8" id="KW-0997">Cell inner membrane</keyword>
<dbReference type="GO" id="GO:0030288">
    <property type="term" value="C:outer membrane-bounded periplasmic space"/>
    <property type="evidence" value="ECO:0007669"/>
    <property type="project" value="TreeGrafter"/>
</dbReference>
<evidence type="ECO:0000256" key="9">
    <source>
        <dbReference type="ARBA" id="ARBA00022645"/>
    </source>
</evidence>
<evidence type="ECO:0000256" key="26">
    <source>
        <dbReference type="ARBA" id="ARBA00060592"/>
    </source>
</evidence>
<comment type="catalytic activity">
    <reaction evidence="25">
        <text>[GlcNAc-(1-&gt;4)-Mur2Ac(oyl-L-Ala-gamma-D-Glu-L-Lys-D-Ala-D-Ala)](n)-di-trans,octa-cis-undecaprenyl diphosphate + beta-D-GlcNAc-(1-&gt;4)-Mur2Ac(oyl-L-Ala-gamma-D-Glu-L-Lys-D-Ala-D-Ala)-di-trans,octa-cis-undecaprenyl diphosphate = [GlcNAc-(1-&gt;4)-Mur2Ac(oyl-L-Ala-gamma-D-Glu-L-Lys-D-Ala-D-Ala)](n+1)-di-trans,octa-cis-undecaprenyl diphosphate + di-trans,octa-cis-undecaprenyl diphosphate + H(+)</text>
        <dbReference type="Rhea" id="RHEA:23708"/>
        <dbReference type="Rhea" id="RHEA-COMP:9602"/>
        <dbReference type="Rhea" id="RHEA-COMP:9603"/>
        <dbReference type="ChEBI" id="CHEBI:15378"/>
        <dbReference type="ChEBI" id="CHEBI:58405"/>
        <dbReference type="ChEBI" id="CHEBI:60033"/>
        <dbReference type="ChEBI" id="CHEBI:78435"/>
        <dbReference type="EC" id="2.4.99.28"/>
    </reaction>
</comment>
<dbReference type="InterPro" id="IPR036950">
    <property type="entry name" value="PBP_transglycosylase"/>
</dbReference>
<dbReference type="InterPro" id="IPR012340">
    <property type="entry name" value="NA-bd_OB-fold"/>
</dbReference>
<keyword evidence="20" id="KW-0046">Antibiotic resistance</keyword>
<dbReference type="InterPro" id="IPR050396">
    <property type="entry name" value="Glycosyltr_51/Transpeptidase"/>
</dbReference>
<feature type="transmembrane region" description="Helical" evidence="28">
    <location>
        <begin position="20"/>
        <end position="47"/>
    </location>
</feature>
<evidence type="ECO:0000256" key="14">
    <source>
        <dbReference type="ARBA" id="ARBA00022801"/>
    </source>
</evidence>
<dbReference type="GO" id="GO:0046677">
    <property type="term" value="P:response to antibiotic"/>
    <property type="evidence" value="ECO:0007669"/>
    <property type="project" value="UniProtKB-KW"/>
</dbReference>
<reference evidence="32 33" key="1">
    <citation type="submission" date="2018-06" db="EMBL/GenBank/DDBJ databases">
        <authorList>
            <consortium name="Pathogen Informatics"/>
            <person name="Doyle S."/>
        </authorList>
    </citation>
    <scope>NUCLEOTIDE SEQUENCE [LARGE SCALE GENOMIC DNA]</scope>
    <source>
        <strain evidence="32 33">NCTC11009</strain>
    </source>
</reference>
<evidence type="ECO:0000256" key="27">
    <source>
        <dbReference type="SAM" id="MobiDB-lite"/>
    </source>
</evidence>
<dbReference type="InterPro" id="IPR012338">
    <property type="entry name" value="Beta-lactam/transpept-like"/>
</dbReference>
<keyword evidence="17" id="KW-0573">Peptidoglycan synthesis</keyword>
<dbReference type="GO" id="GO:0008360">
    <property type="term" value="P:regulation of cell shape"/>
    <property type="evidence" value="ECO:0007669"/>
    <property type="project" value="UniProtKB-KW"/>
</dbReference>
<dbReference type="NCBIfam" id="TIGR02074">
    <property type="entry name" value="PBP_1a_fam"/>
    <property type="match status" value="1"/>
</dbReference>
<keyword evidence="14" id="KW-0378">Hydrolase</keyword>
<evidence type="ECO:0000256" key="20">
    <source>
        <dbReference type="ARBA" id="ARBA00023251"/>
    </source>
</evidence>
<feature type="compositionally biased region" description="Gly residues" evidence="27">
    <location>
        <begin position="779"/>
        <end position="789"/>
    </location>
</feature>
<evidence type="ECO:0000259" key="31">
    <source>
        <dbReference type="Pfam" id="PF17092"/>
    </source>
</evidence>
<dbReference type="GO" id="GO:0009252">
    <property type="term" value="P:peptidoglycan biosynthetic process"/>
    <property type="evidence" value="ECO:0007669"/>
    <property type="project" value="UniProtKB-UniPathway"/>
</dbReference>
<evidence type="ECO:0000256" key="16">
    <source>
        <dbReference type="ARBA" id="ARBA00022968"/>
    </source>
</evidence>
<evidence type="ECO:0000256" key="11">
    <source>
        <dbReference type="ARBA" id="ARBA00022676"/>
    </source>
</evidence>
<keyword evidence="13 28" id="KW-0812">Transmembrane</keyword>
<dbReference type="GO" id="GO:0008955">
    <property type="term" value="F:peptidoglycan glycosyltransferase activity"/>
    <property type="evidence" value="ECO:0007669"/>
    <property type="project" value="UniProtKB-EC"/>
</dbReference>
<evidence type="ECO:0000259" key="29">
    <source>
        <dbReference type="Pfam" id="PF00905"/>
    </source>
</evidence>
<dbReference type="Pfam" id="PF00912">
    <property type="entry name" value="Transgly"/>
    <property type="match status" value="1"/>
</dbReference>
<evidence type="ECO:0000256" key="12">
    <source>
        <dbReference type="ARBA" id="ARBA00022679"/>
    </source>
</evidence>
<evidence type="ECO:0000256" key="18">
    <source>
        <dbReference type="ARBA" id="ARBA00022989"/>
    </source>
</evidence>
<dbReference type="Gene3D" id="1.10.3810.10">
    <property type="entry name" value="Biosynthetic peptidoglycan transglycosylase-like"/>
    <property type="match status" value="1"/>
</dbReference>
<evidence type="ECO:0000256" key="23">
    <source>
        <dbReference type="ARBA" id="ARBA00034000"/>
    </source>
</evidence>
<dbReference type="InterPro" id="IPR001264">
    <property type="entry name" value="Glyco_trans_51"/>
</dbReference>